<evidence type="ECO:0000256" key="1">
    <source>
        <dbReference type="ARBA" id="ARBA00022614"/>
    </source>
</evidence>
<dbReference type="PROSITE" id="PS01159">
    <property type="entry name" value="WW_DOMAIN_1"/>
    <property type="match status" value="1"/>
</dbReference>
<sequence length="523" mass="55104">MVRPDRDEHAWERLCARKRDEIERDTRLLSTQQQQRCERAERLYAELESAHAHTVTEENDVCEDGVLDLRGKELKVFTVPAAVERTLATRTIHTLVLRNNRLQHLDARTLAPLIALVKLDVSRNELERLGPTGAVTIPGDHAKVLAAHPGARAAGVKGGFPPRLEVLLAAFNRVQKLSLGAAGAPCLKRLVVAHNVVRFVAPDIAKAPNLEELDLRGNRLAADQLKHLAPLKKLAKVKVGRNPLCADRRHGHAVPSHVRNALSTTKAPPAAPRRAWAAPAAAAARRRGDASGARPAPAPAPPSLLPRDATPASAFAASAFGASAFGAPAAPAARAPAPAPAAADPFSSAASAFGAPVDPAASAFGAPTPPAASSAFGAPTPPAAADPFAATASSFGAADPFAAAASTFADPFAASAFAAPAPAPAAAQSLRDRLIAKGAVDTLPRKPQTPASESSEEESSDESGSEYSEDGPDWIEGWDPNHKHVYYFNHVTEVTTWARPRDAEVRPMSAKDAARRREDLLNK</sequence>
<evidence type="ECO:0000313" key="6">
    <source>
        <dbReference type="Proteomes" id="UP000789595"/>
    </source>
</evidence>
<dbReference type="SMART" id="SM00456">
    <property type="entry name" value="WW"/>
    <property type="match status" value="1"/>
</dbReference>
<keyword evidence="6" id="KW-1185">Reference proteome</keyword>
<dbReference type="PANTHER" id="PTHR15454">
    <property type="entry name" value="NISCHARIN RELATED"/>
    <property type="match status" value="1"/>
</dbReference>
<dbReference type="SUPFAM" id="SSF52058">
    <property type="entry name" value="L domain-like"/>
    <property type="match status" value="1"/>
</dbReference>
<keyword evidence="2" id="KW-0677">Repeat</keyword>
<dbReference type="OrthoDB" id="8400687at2759"/>
<protein>
    <recommendedName>
        <fullName evidence="4">WW domain-containing protein</fullName>
    </recommendedName>
</protein>
<dbReference type="SUPFAM" id="SSF51045">
    <property type="entry name" value="WW domain"/>
    <property type="match status" value="1"/>
</dbReference>
<keyword evidence="1" id="KW-0433">Leucine-rich repeat</keyword>
<feature type="region of interest" description="Disordered" evidence="3">
    <location>
        <begin position="246"/>
        <end position="308"/>
    </location>
</feature>
<dbReference type="PANTHER" id="PTHR15454:SF56">
    <property type="entry name" value="PROTEIN PHOSPHATASE 1 REGULATORY SUBUNIT 7-RELATED"/>
    <property type="match status" value="1"/>
</dbReference>
<evidence type="ECO:0000259" key="4">
    <source>
        <dbReference type="PROSITE" id="PS50020"/>
    </source>
</evidence>
<evidence type="ECO:0000256" key="3">
    <source>
        <dbReference type="SAM" id="MobiDB-lite"/>
    </source>
</evidence>
<feature type="compositionally biased region" description="Acidic residues" evidence="3">
    <location>
        <begin position="454"/>
        <end position="473"/>
    </location>
</feature>
<feature type="region of interest" description="Disordered" evidence="3">
    <location>
        <begin position="438"/>
        <end position="475"/>
    </location>
</feature>
<organism evidence="5 6">
    <name type="scientific">Pelagomonas calceolata</name>
    <dbReference type="NCBI Taxonomy" id="35677"/>
    <lineage>
        <taxon>Eukaryota</taxon>
        <taxon>Sar</taxon>
        <taxon>Stramenopiles</taxon>
        <taxon>Ochrophyta</taxon>
        <taxon>Pelagophyceae</taxon>
        <taxon>Pelagomonadales</taxon>
        <taxon>Pelagomonadaceae</taxon>
        <taxon>Pelagomonas</taxon>
    </lineage>
</organism>
<proteinExistence type="predicted"/>
<feature type="region of interest" description="Disordered" evidence="3">
    <location>
        <begin position="500"/>
        <end position="523"/>
    </location>
</feature>
<name>A0A8J2WQS7_9STRA</name>
<dbReference type="Gene3D" id="3.80.10.10">
    <property type="entry name" value="Ribonuclease Inhibitor"/>
    <property type="match status" value="2"/>
</dbReference>
<dbReference type="Pfam" id="PF00397">
    <property type="entry name" value="WW"/>
    <property type="match status" value="1"/>
</dbReference>
<feature type="compositionally biased region" description="Low complexity" evidence="3">
    <location>
        <begin position="272"/>
        <end position="283"/>
    </location>
</feature>
<dbReference type="EMBL" id="CAKKNE010000005">
    <property type="protein sequence ID" value="CAH0376801.1"/>
    <property type="molecule type" value="Genomic_DNA"/>
</dbReference>
<dbReference type="PROSITE" id="PS50020">
    <property type="entry name" value="WW_DOMAIN_2"/>
    <property type="match status" value="1"/>
</dbReference>
<feature type="compositionally biased region" description="Basic and acidic residues" evidence="3">
    <location>
        <begin position="512"/>
        <end position="523"/>
    </location>
</feature>
<evidence type="ECO:0000256" key="2">
    <source>
        <dbReference type="ARBA" id="ARBA00022737"/>
    </source>
</evidence>
<dbReference type="AlphaFoldDB" id="A0A8J2WQS7"/>
<dbReference type="GO" id="GO:0005737">
    <property type="term" value="C:cytoplasm"/>
    <property type="evidence" value="ECO:0007669"/>
    <property type="project" value="TreeGrafter"/>
</dbReference>
<reference evidence="5" key="1">
    <citation type="submission" date="2021-11" db="EMBL/GenBank/DDBJ databases">
        <authorList>
            <consortium name="Genoscope - CEA"/>
            <person name="William W."/>
        </authorList>
    </citation>
    <scope>NUCLEOTIDE SEQUENCE</scope>
</reference>
<feature type="domain" description="WW" evidence="4">
    <location>
        <begin position="468"/>
        <end position="502"/>
    </location>
</feature>
<dbReference type="Proteomes" id="UP000789595">
    <property type="component" value="Unassembled WGS sequence"/>
</dbReference>
<dbReference type="InterPro" id="IPR001202">
    <property type="entry name" value="WW_dom"/>
</dbReference>
<dbReference type="CDD" id="cd00201">
    <property type="entry name" value="WW"/>
    <property type="match status" value="1"/>
</dbReference>
<dbReference type="InterPro" id="IPR032675">
    <property type="entry name" value="LRR_dom_sf"/>
</dbReference>
<dbReference type="Gene3D" id="2.20.70.10">
    <property type="match status" value="1"/>
</dbReference>
<accession>A0A8J2WQS7</accession>
<comment type="caution">
    <text evidence="5">The sequence shown here is derived from an EMBL/GenBank/DDBJ whole genome shotgun (WGS) entry which is preliminary data.</text>
</comment>
<gene>
    <name evidence="5" type="ORF">PECAL_5P13940</name>
</gene>
<dbReference type="InterPro" id="IPR036020">
    <property type="entry name" value="WW_dom_sf"/>
</dbReference>
<evidence type="ECO:0000313" key="5">
    <source>
        <dbReference type="EMBL" id="CAH0376801.1"/>
    </source>
</evidence>